<dbReference type="EMBL" id="GDKF01005262">
    <property type="protein sequence ID" value="JAT73360.1"/>
    <property type="molecule type" value="Transcribed_RNA"/>
</dbReference>
<evidence type="ECO:0000256" key="2">
    <source>
        <dbReference type="ARBA" id="ARBA00023306"/>
    </source>
</evidence>
<organism evidence="5">
    <name type="scientific">Auxenochlorella protothecoides</name>
    <name type="common">Green microalga</name>
    <name type="synonym">Chlorella protothecoides</name>
    <dbReference type="NCBI Taxonomy" id="3075"/>
    <lineage>
        <taxon>Eukaryota</taxon>
        <taxon>Viridiplantae</taxon>
        <taxon>Chlorophyta</taxon>
        <taxon>core chlorophytes</taxon>
        <taxon>Trebouxiophyceae</taxon>
        <taxon>Chlorellales</taxon>
        <taxon>Chlorellaceae</taxon>
        <taxon>Auxenochlorella</taxon>
    </lineage>
</organism>
<protein>
    <recommendedName>
        <fullName evidence="4">CDT1 Geminin-binding domain-containing protein</fullName>
    </recommendedName>
</protein>
<dbReference type="PANTHER" id="PTHR28637:SF1">
    <property type="entry name" value="DNA REPLICATION FACTOR CDT1"/>
    <property type="match status" value="1"/>
</dbReference>
<feature type="compositionally biased region" description="Polar residues" evidence="3">
    <location>
        <begin position="9"/>
        <end position="25"/>
    </location>
</feature>
<dbReference type="GO" id="GO:0070182">
    <property type="term" value="F:DNA polymerase binding"/>
    <property type="evidence" value="ECO:0007669"/>
    <property type="project" value="TreeGrafter"/>
</dbReference>
<name>A0A1D2A2C4_AUXPR</name>
<evidence type="ECO:0000313" key="5">
    <source>
        <dbReference type="EMBL" id="JAT73360.1"/>
    </source>
</evidence>
<dbReference type="Pfam" id="PF16679">
    <property type="entry name" value="CDT1_C"/>
    <property type="match status" value="1"/>
</dbReference>
<feature type="region of interest" description="Disordered" evidence="3">
    <location>
        <begin position="1"/>
        <end position="36"/>
    </location>
</feature>
<accession>A0A1D2A2C4</accession>
<evidence type="ECO:0000256" key="1">
    <source>
        <dbReference type="ARBA" id="ARBA00008356"/>
    </source>
</evidence>
<evidence type="ECO:0000259" key="4">
    <source>
        <dbReference type="SMART" id="SM01075"/>
    </source>
</evidence>
<feature type="region of interest" description="Disordered" evidence="3">
    <location>
        <begin position="322"/>
        <end position="383"/>
    </location>
</feature>
<sequence length="641" mass="67047">PDGAGPCTETAQSELGMTATRRQSNGEGGPTVSSFYRKRKARPTALDVAAIGDVPASKQPKPCLSPVASPVHVGKTKTPIRRGARRGLALLAAAGVEYKAPSPSPRGDEGVAPSPQSPSPEPTKGKSPRKRGADPGSLQQPLPKKLAVYKDMFVAVQTVHGMMKARGARTTFQTIRPAVEEACSRRFTTDHLAQLQHLLPGILTSDWVPLPVAPHSTRTEPQLMIALRPRPPGMEAAPSPHGGACSPRRGPAAALEHDREALQGALSRHLLDSYAEHLHQRAMLAEEAGRAEEGEALRARAGRVVPPCHDFLPPYPEAVPEVPLADLPPRPDSLPATPSARGRAAAPCETPESALQQRLLGSRAMPSTSGRPPVYPASARQPQAVRQRRLSFSLAADAGASALDRLHAEVQGAASAAGGEGSRGATRPARPDAGALEPLLPGDSDFEPLAGGILAADDFDAALAAAERRGDGTPAAPPRPSAADAALLSSIPAALRRRSSEGVVSLSTLRRLSRNEDARRRLSGTEAVAAREASAVLAALPRTFSRLQRVFGTAGPRALTREAVLAKLRGGAGAGTDAELEAGIRALAEHAPEYVQLKPYGACGTPAVWVDRGADARAVMGRLMALAEGRHAAREPLLPQP</sequence>
<dbReference type="GO" id="GO:0030174">
    <property type="term" value="P:regulation of DNA-templated DNA replication initiation"/>
    <property type="evidence" value="ECO:0007669"/>
    <property type="project" value="InterPro"/>
</dbReference>
<dbReference type="GO" id="GO:0071163">
    <property type="term" value="P:DNA replication preinitiation complex assembly"/>
    <property type="evidence" value="ECO:0007669"/>
    <property type="project" value="InterPro"/>
</dbReference>
<gene>
    <name evidence="5" type="ORF">g.975</name>
</gene>
<dbReference type="SUPFAM" id="SSF46785">
    <property type="entry name" value="Winged helix' DNA-binding domain"/>
    <property type="match status" value="1"/>
</dbReference>
<dbReference type="Gene3D" id="1.10.10.1420">
    <property type="entry name" value="DNA replication factor Cdt1, C-terminal WH domain"/>
    <property type="match status" value="1"/>
</dbReference>
<dbReference type="Pfam" id="PF08839">
    <property type="entry name" value="CDT1"/>
    <property type="match status" value="1"/>
</dbReference>
<evidence type="ECO:0000256" key="3">
    <source>
        <dbReference type="SAM" id="MobiDB-lite"/>
    </source>
</evidence>
<dbReference type="InterPro" id="IPR045173">
    <property type="entry name" value="Cdt1"/>
</dbReference>
<keyword evidence="2" id="KW-0131">Cell cycle</keyword>
<dbReference type="InterPro" id="IPR032054">
    <property type="entry name" value="Cdt1_C"/>
</dbReference>
<feature type="non-terminal residue" evidence="5">
    <location>
        <position position="1"/>
    </location>
</feature>
<dbReference type="PANTHER" id="PTHR28637">
    <property type="entry name" value="DNA REPLICATION FACTOR CDT1"/>
    <property type="match status" value="1"/>
</dbReference>
<dbReference type="InterPro" id="IPR038090">
    <property type="entry name" value="Cdt1_C_WH_dom_sf"/>
</dbReference>
<dbReference type="SMART" id="SM01075">
    <property type="entry name" value="CDT1"/>
    <property type="match status" value="1"/>
</dbReference>
<dbReference type="GO" id="GO:0003677">
    <property type="term" value="F:DNA binding"/>
    <property type="evidence" value="ECO:0007669"/>
    <property type="project" value="InterPro"/>
</dbReference>
<feature type="region of interest" description="Disordered" evidence="3">
    <location>
        <begin position="413"/>
        <end position="442"/>
    </location>
</feature>
<feature type="region of interest" description="Disordered" evidence="3">
    <location>
        <begin position="98"/>
        <end position="142"/>
    </location>
</feature>
<feature type="region of interest" description="Disordered" evidence="3">
    <location>
        <begin position="51"/>
        <end position="82"/>
    </location>
</feature>
<dbReference type="GO" id="GO:0005634">
    <property type="term" value="C:nucleus"/>
    <property type="evidence" value="ECO:0007669"/>
    <property type="project" value="TreeGrafter"/>
</dbReference>
<dbReference type="GO" id="GO:0000076">
    <property type="term" value="P:DNA replication checkpoint signaling"/>
    <property type="evidence" value="ECO:0007669"/>
    <property type="project" value="TreeGrafter"/>
</dbReference>
<comment type="similarity">
    <text evidence="1">Belongs to the Cdt1 family.</text>
</comment>
<reference evidence="5" key="1">
    <citation type="submission" date="2015-08" db="EMBL/GenBank/DDBJ databases">
        <authorList>
            <person name="Babu N.S."/>
            <person name="Beckwith C.J."/>
            <person name="Beseler K.G."/>
            <person name="Brison A."/>
            <person name="Carone J.V."/>
            <person name="Caskin T.P."/>
            <person name="Diamond M."/>
            <person name="Durham M.E."/>
            <person name="Foxe J.M."/>
            <person name="Go M."/>
            <person name="Henderson B.A."/>
            <person name="Jones I.B."/>
            <person name="McGettigan J.A."/>
            <person name="Micheletti S.J."/>
            <person name="Nasrallah M.E."/>
            <person name="Ortiz D."/>
            <person name="Piller C.R."/>
            <person name="Privatt S.R."/>
            <person name="Schneider S.L."/>
            <person name="Sharp S."/>
            <person name="Smith T.C."/>
            <person name="Stanton J.D."/>
            <person name="Ullery H.E."/>
            <person name="Wilson R.J."/>
            <person name="Serrano M.G."/>
            <person name="Buck G."/>
            <person name="Lee V."/>
            <person name="Wang Y."/>
            <person name="Carvalho R."/>
            <person name="Voegtly L."/>
            <person name="Shi R."/>
            <person name="Duckworth R."/>
            <person name="Johnson A."/>
            <person name="Loviza R."/>
            <person name="Walstead R."/>
            <person name="Shah Z."/>
            <person name="Kiflezghi M."/>
            <person name="Wade K."/>
            <person name="Ball S.L."/>
            <person name="Bradley K.W."/>
            <person name="Asai D.J."/>
            <person name="Bowman C.A."/>
            <person name="Russell D.A."/>
            <person name="Pope W.H."/>
            <person name="Jacobs-Sera D."/>
            <person name="Hendrix R.W."/>
            <person name="Hatfull G.F."/>
        </authorList>
    </citation>
    <scope>NUCLEOTIDE SEQUENCE</scope>
</reference>
<dbReference type="InterPro" id="IPR036390">
    <property type="entry name" value="WH_DNA-bd_sf"/>
</dbReference>
<proteinExistence type="inferred from homology"/>
<dbReference type="AlphaFoldDB" id="A0A1D2A2C4"/>
<dbReference type="GO" id="GO:0000278">
    <property type="term" value="P:mitotic cell cycle"/>
    <property type="evidence" value="ECO:0007669"/>
    <property type="project" value="TreeGrafter"/>
</dbReference>
<dbReference type="InterPro" id="IPR014939">
    <property type="entry name" value="CDT1_Gemini-bd-like"/>
</dbReference>
<feature type="domain" description="CDT1 Geminin-binding" evidence="4">
    <location>
        <begin position="142"/>
        <end position="329"/>
    </location>
</feature>